<organism evidence="1 2">
    <name type="scientific">Cohnella soli</name>
    <dbReference type="NCBI Taxonomy" id="425005"/>
    <lineage>
        <taxon>Bacteria</taxon>
        <taxon>Bacillati</taxon>
        <taxon>Bacillota</taxon>
        <taxon>Bacilli</taxon>
        <taxon>Bacillales</taxon>
        <taxon>Paenibacillaceae</taxon>
        <taxon>Cohnella</taxon>
    </lineage>
</organism>
<dbReference type="PIRSF" id="PIRSF000440">
    <property type="entry name" value="CAT"/>
    <property type="match status" value="1"/>
</dbReference>
<keyword evidence="1" id="KW-0012">Acyltransferase</keyword>
<dbReference type="Proteomes" id="UP001596113">
    <property type="component" value="Unassembled WGS sequence"/>
</dbReference>
<dbReference type="GO" id="GO:0008811">
    <property type="term" value="F:chloramphenicol O-acetyltransferase activity"/>
    <property type="evidence" value="ECO:0007669"/>
    <property type="project" value="UniProtKB-EC"/>
</dbReference>
<dbReference type="PANTHER" id="PTHR38474">
    <property type="entry name" value="SLR0299 PROTEIN"/>
    <property type="match status" value="1"/>
</dbReference>
<dbReference type="Pfam" id="PF00302">
    <property type="entry name" value="CAT"/>
    <property type="match status" value="1"/>
</dbReference>
<keyword evidence="2" id="KW-1185">Reference proteome</keyword>
<keyword evidence="1" id="KW-0808">Transferase</keyword>
<comment type="caution">
    <text evidence="1">The sequence shown here is derived from an EMBL/GenBank/DDBJ whole genome shotgun (WGS) entry which is preliminary data.</text>
</comment>
<evidence type="ECO:0000313" key="2">
    <source>
        <dbReference type="Proteomes" id="UP001596113"/>
    </source>
</evidence>
<evidence type="ECO:0000313" key="1">
    <source>
        <dbReference type="EMBL" id="MFC5407639.1"/>
    </source>
</evidence>
<protein>
    <submittedName>
        <fullName evidence="1">Type A chloramphenicol O-acetyltransferase</fullName>
        <ecNumber evidence="1">2.3.1.28</ecNumber>
    </submittedName>
</protein>
<sequence length="227" mass="26723">MKFIPIDMAVWPRKPYFEHYLNRVRCTYSMTADIDITLLRAELRQRGMKLYPSVIYMIAKVVNRHAEFRTCFDSEGRLGLWDRMSPSFTIFHEEDKTFSSIWTPYEEEFAAFYAGYLHRTSKYENAKQLFPDPDEPPNTFPVSSIPWVNFTGFNLNIYNDGTYSLPIFTMGQYCERDNRIRLPLSVQFHHAVCDGYHAGIMFNELQELAADCMNWLTDEQPRTTGEE</sequence>
<accession>A0ABW0I2V5</accession>
<gene>
    <name evidence="1" type="primary">catA</name>
    <name evidence="1" type="ORF">ACFPOF_33375</name>
</gene>
<dbReference type="EC" id="2.3.1.28" evidence="1"/>
<dbReference type="SUPFAM" id="SSF52777">
    <property type="entry name" value="CoA-dependent acyltransferases"/>
    <property type="match status" value="1"/>
</dbReference>
<reference evidence="2" key="1">
    <citation type="journal article" date="2019" name="Int. J. Syst. Evol. Microbiol.">
        <title>The Global Catalogue of Microorganisms (GCM) 10K type strain sequencing project: providing services to taxonomists for standard genome sequencing and annotation.</title>
        <authorList>
            <consortium name="The Broad Institute Genomics Platform"/>
            <consortium name="The Broad Institute Genome Sequencing Center for Infectious Disease"/>
            <person name="Wu L."/>
            <person name="Ma J."/>
        </authorList>
    </citation>
    <scope>NUCLEOTIDE SEQUENCE [LARGE SCALE GENOMIC DNA]</scope>
    <source>
        <strain evidence="2">CGMCC 1.18575</strain>
    </source>
</reference>
<dbReference type="InterPro" id="IPR023213">
    <property type="entry name" value="CAT-like_dom_sf"/>
</dbReference>
<dbReference type="SMART" id="SM01059">
    <property type="entry name" value="CAT"/>
    <property type="match status" value="1"/>
</dbReference>
<proteinExistence type="predicted"/>
<dbReference type="PANTHER" id="PTHR38474:SF2">
    <property type="entry name" value="CHLORAMPHENICOL ACETYLTRANSFERASE"/>
    <property type="match status" value="1"/>
</dbReference>
<name>A0ABW0I2V5_9BACL</name>
<dbReference type="InterPro" id="IPR001707">
    <property type="entry name" value="Cmp_AcTrfase"/>
</dbReference>
<dbReference type="Gene3D" id="3.30.559.10">
    <property type="entry name" value="Chloramphenicol acetyltransferase-like domain"/>
    <property type="match status" value="1"/>
</dbReference>
<dbReference type="EMBL" id="JBHSMI010000068">
    <property type="protein sequence ID" value="MFC5407639.1"/>
    <property type="molecule type" value="Genomic_DNA"/>
</dbReference>
<dbReference type="RefSeq" id="WP_378140514.1">
    <property type="nucleotide sequence ID" value="NZ_JBHSMI010000068.1"/>
</dbReference>
<dbReference type="NCBIfam" id="NF000491">
    <property type="entry name" value="chloram_CatA"/>
    <property type="match status" value="1"/>
</dbReference>